<comment type="caution">
    <text evidence="2">The sequence shown here is derived from an EMBL/GenBank/DDBJ whole genome shotgun (WGS) entry which is preliminary data.</text>
</comment>
<dbReference type="PANTHER" id="PTHR38488:SF1">
    <property type="entry name" value="OXIDOREDUCTASE 9.5 KDA SUBUNIT, PUTATIVE (AFU_ORTHOLOGUE AFUA_5G08980)-RELATED"/>
    <property type="match status" value="1"/>
</dbReference>
<evidence type="ECO:0000313" key="2">
    <source>
        <dbReference type="EMBL" id="KAJ4151117.1"/>
    </source>
</evidence>
<keyword evidence="1" id="KW-1133">Transmembrane helix</keyword>
<dbReference type="PANTHER" id="PTHR38488">
    <property type="entry name" value="OXIDOREDUCTASE 9.5 KDA SUBUNIT, PUTATIVE (AFU_ORTHOLOGUE AFUA_5G08980)-RELATED"/>
    <property type="match status" value="1"/>
</dbReference>
<keyword evidence="1" id="KW-0812">Transmembrane</keyword>
<name>A0A9W8UKB8_AKAMU</name>
<evidence type="ECO:0000256" key="1">
    <source>
        <dbReference type="SAM" id="Phobius"/>
    </source>
</evidence>
<protein>
    <recommendedName>
        <fullName evidence="4">NADH-ubiquinone oxidoreductase 9.5 kDa subunit</fullName>
    </recommendedName>
</protein>
<dbReference type="InterPro" id="IPR039961">
    <property type="entry name" value="Nuo9.5"/>
</dbReference>
<evidence type="ECO:0008006" key="4">
    <source>
        <dbReference type="Google" id="ProtNLM"/>
    </source>
</evidence>
<evidence type="ECO:0000313" key="3">
    <source>
        <dbReference type="Proteomes" id="UP001144673"/>
    </source>
</evidence>
<dbReference type="Proteomes" id="UP001144673">
    <property type="component" value="Chromosome 4"/>
</dbReference>
<accession>A0A9W8UKB8</accession>
<organism evidence="2 3">
    <name type="scientific">Akanthomyces muscarius</name>
    <name type="common">Entomopathogenic fungus</name>
    <name type="synonym">Lecanicillium muscarium</name>
    <dbReference type="NCBI Taxonomy" id="2231603"/>
    <lineage>
        <taxon>Eukaryota</taxon>
        <taxon>Fungi</taxon>
        <taxon>Dikarya</taxon>
        <taxon>Ascomycota</taxon>
        <taxon>Pezizomycotina</taxon>
        <taxon>Sordariomycetes</taxon>
        <taxon>Hypocreomycetidae</taxon>
        <taxon>Hypocreales</taxon>
        <taxon>Cordycipitaceae</taxon>
        <taxon>Akanthomyces</taxon>
    </lineage>
</organism>
<proteinExistence type="predicted"/>
<dbReference type="EMBL" id="JAJHUN010000009">
    <property type="protein sequence ID" value="KAJ4151117.1"/>
    <property type="molecule type" value="Genomic_DNA"/>
</dbReference>
<dbReference type="AlphaFoldDB" id="A0A9W8UKB8"/>
<dbReference type="KEGG" id="amus:LMH87_011834"/>
<dbReference type="RefSeq" id="XP_056052831.1">
    <property type="nucleotide sequence ID" value="XM_056201040.1"/>
</dbReference>
<dbReference type="GeneID" id="80898993"/>
<sequence>MSIPPRQRSRAGDLVRAIYKLTAQSCCSANKSSSVQEITGQAARSPNSSAAKSARQTATFSRSFNTSIIPSPPFLLVPPSTTHRSPCAAANPPTMSAAPLFWSTPLKYCRWAAREKPALFWSVVIGAAGPLAMPIGPPIRRWLGDVDPAPVPVTYPVPAGPRKQLTGYDDE</sequence>
<feature type="transmembrane region" description="Helical" evidence="1">
    <location>
        <begin position="118"/>
        <end position="136"/>
    </location>
</feature>
<keyword evidence="1" id="KW-0472">Membrane</keyword>
<keyword evidence="3" id="KW-1185">Reference proteome</keyword>
<gene>
    <name evidence="2" type="ORF">LMH87_011834</name>
</gene>
<dbReference type="CDD" id="cd22903">
    <property type="entry name" value="NI9M"/>
    <property type="match status" value="1"/>
</dbReference>
<reference evidence="2" key="1">
    <citation type="journal article" date="2023" name="Access Microbiol">
        <title>De-novo genome assembly for Akanthomyces muscarius, a biocontrol agent of insect agricultural pests.</title>
        <authorList>
            <person name="Erdos Z."/>
            <person name="Studholme D.J."/>
            <person name="Raymond B."/>
            <person name="Sharma M."/>
        </authorList>
    </citation>
    <scope>NUCLEOTIDE SEQUENCE</scope>
    <source>
        <strain evidence="2">Ve6</strain>
    </source>
</reference>